<dbReference type="RefSeq" id="XP_004831385.1">
    <property type="nucleotide sequence ID" value="XM_004831328.1"/>
</dbReference>
<name>L0B3N4_THEEQ</name>
<dbReference type="SUPFAM" id="SSF56112">
    <property type="entry name" value="Protein kinase-like (PK-like)"/>
    <property type="match status" value="1"/>
</dbReference>
<keyword evidence="3" id="KW-0547">Nucleotide-binding</keyword>
<keyword evidence="2 7" id="KW-0808">Transferase</keyword>
<evidence type="ECO:0000313" key="8">
    <source>
        <dbReference type="Proteomes" id="UP000031512"/>
    </source>
</evidence>
<keyword evidence="1" id="KW-0723">Serine/threonine-protein kinase</keyword>
<reference evidence="7 8" key="1">
    <citation type="journal article" date="2012" name="BMC Genomics">
        <title>Comparative genomic analysis and phylogenetic position of Theileria equi.</title>
        <authorList>
            <person name="Kappmeyer L.S."/>
            <person name="Thiagarajan M."/>
            <person name="Herndon D.R."/>
            <person name="Ramsay J.D."/>
            <person name="Caler E."/>
            <person name="Djikeng A."/>
            <person name="Gillespie J.J."/>
            <person name="Lau A.O."/>
            <person name="Roalson E.H."/>
            <person name="Silva J.C."/>
            <person name="Silva M.G."/>
            <person name="Suarez C.E."/>
            <person name="Ueti M.W."/>
            <person name="Nene V.M."/>
            <person name="Mealey R.H."/>
            <person name="Knowles D.P."/>
            <person name="Brayton K.A."/>
        </authorList>
    </citation>
    <scope>NUCLEOTIDE SEQUENCE [LARGE SCALE GENOMIC DNA]</scope>
    <source>
        <strain evidence="7 8">WA</strain>
    </source>
</reference>
<dbReference type="GO" id="GO:0004674">
    <property type="term" value="F:protein serine/threonine kinase activity"/>
    <property type="evidence" value="ECO:0007669"/>
    <property type="project" value="UniProtKB-KW"/>
</dbReference>
<keyword evidence="8" id="KW-1185">Reference proteome</keyword>
<evidence type="ECO:0000256" key="5">
    <source>
        <dbReference type="ARBA" id="ARBA00022840"/>
    </source>
</evidence>
<dbReference type="PANTHER" id="PTHR24058">
    <property type="entry name" value="DUAL SPECIFICITY PROTEIN KINASE"/>
    <property type="match status" value="1"/>
</dbReference>
<evidence type="ECO:0000256" key="3">
    <source>
        <dbReference type="ARBA" id="ARBA00022741"/>
    </source>
</evidence>
<protein>
    <submittedName>
        <fullName evidence="7">Protein kinase domain-containing protein</fullName>
        <ecNumber evidence="7">2.7.12.1</ecNumber>
    </submittedName>
</protein>
<dbReference type="eggNOG" id="KOG0667">
    <property type="taxonomic scope" value="Eukaryota"/>
</dbReference>
<dbReference type="STRING" id="1537102.L0B3N4"/>
<evidence type="ECO:0000259" key="6">
    <source>
        <dbReference type="PROSITE" id="PS50011"/>
    </source>
</evidence>
<evidence type="ECO:0000313" key="7">
    <source>
        <dbReference type="EMBL" id="AFZ81719.1"/>
    </source>
</evidence>
<organism evidence="7 8">
    <name type="scientific">Theileria equi strain WA</name>
    <dbReference type="NCBI Taxonomy" id="1537102"/>
    <lineage>
        <taxon>Eukaryota</taxon>
        <taxon>Sar</taxon>
        <taxon>Alveolata</taxon>
        <taxon>Apicomplexa</taxon>
        <taxon>Aconoidasida</taxon>
        <taxon>Piroplasmida</taxon>
        <taxon>Theileriidae</taxon>
        <taxon>Theileria</taxon>
    </lineage>
</organism>
<dbReference type="OrthoDB" id="9332038at2759"/>
<dbReference type="Gene3D" id="3.30.200.20">
    <property type="entry name" value="Phosphorylase Kinase, domain 1"/>
    <property type="match status" value="1"/>
</dbReference>
<evidence type="ECO:0000256" key="1">
    <source>
        <dbReference type="ARBA" id="ARBA00022527"/>
    </source>
</evidence>
<dbReference type="InterPro" id="IPR000719">
    <property type="entry name" value="Prot_kinase_dom"/>
</dbReference>
<evidence type="ECO:0000256" key="2">
    <source>
        <dbReference type="ARBA" id="ARBA00022679"/>
    </source>
</evidence>
<dbReference type="GeneID" id="15805608"/>
<dbReference type="VEuPathDB" id="PiroplasmaDB:BEWA_011370"/>
<keyword evidence="4 7" id="KW-0418">Kinase</keyword>
<dbReference type="Proteomes" id="UP000031512">
    <property type="component" value="Chromosome 3"/>
</dbReference>
<evidence type="ECO:0000256" key="4">
    <source>
        <dbReference type="ARBA" id="ARBA00022777"/>
    </source>
</evidence>
<sequence length="666" mass="76154">MASLEKNRSKEYILRMNTKDRMPRYSYYFSNSSNIISSMRSSLSVDDEKTRSVSPNFGIPGLYDTKYQRNIESESHDKTHINISYTSNHSNFETYSNDQGEDMIGGLDREDELRHTTIPDEENNTKSNIGTNNLEIDPSSTHRYKIDRWCKRYANGNMETFRNIQREKMFDNEQNMNYNNGYNLESLDELNIRVIYNKGQIASLGKFDPSVLKTGDIIINRYLIEFVLSSSTFSTVVRAIDQTSNVKVSIKISISEYITQAIDEIILLKYLNSKGSDGINYIVNLLDYFFYKGCIFMVTELLGSNLYEINNINSLNQINLPSNPTSKANSINRKGGWSLDEIRSVAHDILRALNHLHDSGIINCDLKPENILIRPLNALEKNTINVKMIDLGSSCFIQDKLNTYVQSRSYRAPEVVFGLPYDTQIDIWSLGCTLCEIYMKRILFPSDNNASLIASMISLLGVPPLYMLQYKMNKAFIVLPSGDVVDFDAPKHLLNSVPNHKNIDTLLPTSISETYLLKGSNTTSKDVENNGSDLHSVIGKGPRWSHFDADYNQTLGTNIADSNSTHLFTNNYTRIYENNSTNSDVRQQKPVKYDCDCNKIGRDHAEKHMRIIRPFVTSIDMMLELDKSEDIVVFIDFIRGLLQYDPIDRMTAKEALLHPFITKIKR</sequence>
<accession>L0B3N4</accession>
<feature type="domain" description="Protein kinase" evidence="6">
    <location>
        <begin position="222"/>
        <end position="661"/>
    </location>
</feature>
<dbReference type="InterPro" id="IPR050494">
    <property type="entry name" value="Ser_Thr_dual-spec_kinase"/>
</dbReference>
<dbReference type="GO" id="GO:0005524">
    <property type="term" value="F:ATP binding"/>
    <property type="evidence" value="ECO:0007669"/>
    <property type="project" value="UniProtKB-KW"/>
</dbReference>
<dbReference type="Gene3D" id="1.10.510.10">
    <property type="entry name" value="Transferase(Phosphotransferase) domain 1"/>
    <property type="match status" value="2"/>
</dbReference>
<dbReference type="PANTHER" id="PTHR24058:SF124">
    <property type="entry name" value="PROTEIN KINASE SUPERFAMILY PROTEIN"/>
    <property type="match status" value="1"/>
</dbReference>
<dbReference type="Pfam" id="PF00069">
    <property type="entry name" value="Pkinase"/>
    <property type="match status" value="1"/>
</dbReference>
<dbReference type="SMART" id="SM00220">
    <property type="entry name" value="S_TKc"/>
    <property type="match status" value="1"/>
</dbReference>
<keyword evidence="5" id="KW-0067">ATP-binding</keyword>
<dbReference type="InterPro" id="IPR011009">
    <property type="entry name" value="Kinase-like_dom_sf"/>
</dbReference>
<dbReference type="GO" id="GO:0004712">
    <property type="term" value="F:protein serine/threonine/tyrosine kinase activity"/>
    <property type="evidence" value="ECO:0007669"/>
    <property type="project" value="UniProtKB-EC"/>
</dbReference>
<dbReference type="AlphaFoldDB" id="L0B3N4"/>
<proteinExistence type="predicted"/>
<gene>
    <name evidence="7" type="ORF">BEWA_011370</name>
</gene>
<dbReference type="PROSITE" id="PS50011">
    <property type="entry name" value="PROTEIN_KINASE_DOM"/>
    <property type="match status" value="1"/>
</dbReference>
<dbReference type="EMBL" id="CP001670">
    <property type="protein sequence ID" value="AFZ81719.1"/>
    <property type="molecule type" value="Genomic_DNA"/>
</dbReference>
<dbReference type="EC" id="2.7.12.1" evidence="7"/>
<dbReference type="KEGG" id="beq:BEWA_011370"/>